<reference evidence="2" key="1">
    <citation type="submission" date="2019-08" db="EMBL/GenBank/DDBJ databases">
        <authorList>
            <person name="Kucharzyk K."/>
            <person name="Murdoch R.W."/>
            <person name="Higgins S."/>
            <person name="Loffler F."/>
        </authorList>
    </citation>
    <scope>NUCLEOTIDE SEQUENCE</scope>
</reference>
<proteinExistence type="predicted"/>
<dbReference type="PANTHER" id="PTHR31143">
    <property type="match status" value="1"/>
</dbReference>
<gene>
    <name evidence="2" type="ORF">SDC9_181795</name>
</gene>
<feature type="domain" description="N-acetyltransferase" evidence="1">
    <location>
        <begin position="24"/>
        <end position="149"/>
    </location>
</feature>
<organism evidence="2">
    <name type="scientific">bioreactor metagenome</name>
    <dbReference type="NCBI Taxonomy" id="1076179"/>
    <lineage>
        <taxon>unclassified sequences</taxon>
        <taxon>metagenomes</taxon>
        <taxon>ecological metagenomes</taxon>
    </lineage>
</organism>
<comment type="caution">
    <text evidence="2">The sequence shown here is derived from an EMBL/GenBank/DDBJ whole genome shotgun (WGS) entry which is preliminary data.</text>
</comment>
<dbReference type="AlphaFoldDB" id="A0A645H7F9"/>
<dbReference type="InterPro" id="IPR000182">
    <property type="entry name" value="GNAT_dom"/>
</dbReference>
<sequence length="149" mass="17035">MKVNLDEFHRVKLKSFIDVVEKEFCIEKISENNYSKVLEDEFMADCCSNFSSFEEFLSNGIGYIIINENEIISGASSYSYCNGAIDITIGTKEEYRKCGLALGCASKVILECLDRNIYPTWDAANIESVALAEKLGYHFQEEYYVYSIY</sequence>
<dbReference type="InterPro" id="IPR016181">
    <property type="entry name" value="Acyl_CoA_acyltransferase"/>
</dbReference>
<dbReference type="GO" id="GO:0016747">
    <property type="term" value="F:acyltransferase activity, transferring groups other than amino-acyl groups"/>
    <property type="evidence" value="ECO:0007669"/>
    <property type="project" value="InterPro"/>
</dbReference>
<dbReference type="PANTHER" id="PTHR31143:SF2">
    <property type="entry name" value="FR47-LIKE DOMAIN-CONTAINING PROTEIN-RELATED"/>
    <property type="match status" value="1"/>
</dbReference>
<protein>
    <recommendedName>
        <fullName evidence="1">N-acetyltransferase domain-containing protein</fullName>
    </recommendedName>
</protein>
<dbReference type="InterPro" id="IPR027365">
    <property type="entry name" value="GNAT_acetyltra_YdfB-like"/>
</dbReference>
<name>A0A645H7F9_9ZZZZ</name>
<accession>A0A645H7F9</accession>
<dbReference type="EMBL" id="VSSQ01087270">
    <property type="protein sequence ID" value="MPN34302.1"/>
    <property type="molecule type" value="Genomic_DNA"/>
</dbReference>
<dbReference type="Gene3D" id="3.40.630.30">
    <property type="match status" value="1"/>
</dbReference>
<dbReference type="PROSITE" id="PS51186">
    <property type="entry name" value="GNAT"/>
    <property type="match status" value="1"/>
</dbReference>
<dbReference type="SUPFAM" id="SSF55729">
    <property type="entry name" value="Acyl-CoA N-acyltransferases (Nat)"/>
    <property type="match status" value="1"/>
</dbReference>
<evidence type="ECO:0000259" key="1">
    <source>
        <dbReference type="PROSITE" id="PS51186"/>
    </source>
</evidence>
<evidence type="ECO:0000313" key="2">
    <source>
        <dbReference type="EMBL" id="MPN34302.1"/>
    </source>
</evidence>
<dbReference type="Pfam" id="PF12746">
    <property type="entry name" value="GNAT_acetyltran"/>
    <property type="match status" value="1"/>
</dbReference>